<proteinExistence type="predicted"/>
<name>A0ABW9GCN4_9GAMM</name>
<reference evidence="1 2" key="1">
    <citation type="journal article" date="2013" name="Int. J. Syst. Evol. Microbiol.">
        <title>Celerinatantimonas yamalensis sp. nov., a cold-adapted diazotrophic bacterium from a cold permafrost brine.</title>
        <authorList>
            <person name="Shcherbakova V."/>
            <person name="Chuvilskaya N."/>
            <person name="Rivkina E."/>
            <person name="Demidov N."/>
            <person name="Uchaeva V."/>
            <person name="Suetin S."/>
            <person name="Suzina N."/>
            <person name="Gilichinsky D."/>
        </authorList>
    </citation>
    <scope>NUCLEOTIDE SEQUENCE [LARGE SCALE GENOMIC DNA]</scope>
    <source>
        <strain evidence="1 2">C7</strain>
    </source>
</reference>
<dbReference type="EMBL" id="JBEQCT010000008">
    <property type="protein sequence ID" value="MFM2486396.1"/>
    <property type="molecule type" value="Genomic_DNA"/>
</dbReference>
<gene>
    <name evidence="1" type="primary">bamC</name>
    <name evidence="1" type="ORF">ABUE30_15235</name>
</gene>
<dbReference type="InterPro" id="IPR010653">
    <property type="entry name" value="NlpB/DapX"/>
</dbReference>
<sequence>MIGAQTPLFSSSRVRLFVAGSISVLLLSACSNGHPGRANGGFDYLNAKTGAVLTVPTDLSKPQLSDSYQIPSLPANYHYQQEVGQKVDIRPPAQVIALVPGELKKANGQVQFVFDRFNATSTAQTLSWLQSALSGYIRHYGGQMQQVGTDPIFDSGQLTERQHIDQGFFSSKDITYHRVFRYYLSATNEGREAIIRPQLLRYSNSLNEQSAMTAAQKQRQSIGEINRFLAYLDIQENQARQQAMLRQLARVQPITLHLTHSDGVAIMIADAPLQTSVTTLEKAFSTLGFKVTGYIAESGKMTLDYSQPSSSKLAPFAVKPVQLAEGKYKLTIGSVAGDTQVTISDDSGLLTPERVDKLFPALHTLLATGVTPNA</sequence>
<dbReference type="Gene3D" id="3.30.310.170">
    <property type="entry name" value="Outer membrane protein assembly factor BamC"/>
    <property type="match status" value="1"/>
</dbReference>
<protein>
    <submittedName>
        <fullName evidence="1">Outer membrane protein assembly factor BamC</fullName>
    </submittedName>
</protein>
<evidence type="ECO:0000313" key="2">
    <source>
        <dbReference type="Proteomes" id="UP001629953"/>
    </source>
</evidence>
<organism evidence="1 2">
    <name type="scientific">Celerinatantimonas yamalensis</name>
    <dbReference type="NCBI Taxonomy" id="559956"/>
    <lineage>
        <taxon>Bacteria</taxon>
        <taxon>Pseudomonadati</taxon>
        <taxon>Pseudomonadota</taxon>
        <taxon>Gammaproteobacteria</taxon>
        <taxon>Celerinatantimonadaceae</taxon>
        <taxon>Celerinatantimonas</taxon>
    </lineage>
</organism>
<evidence type="ECO:0000313" key="1">
    <source>
        <dbReference type="EMBL" id="MFM2486396.1"/>
    </source>
</evidence>
<dbReference type="Pfam" id="PF06804">
    <property type="entry name" value="Lipoprotein_18"/>
    <property type="match status" value="1"/>
</dbReference>
<keyword evidence="2" id="KW-1185">Reference proteome</keyword>
<comment type="caution">
    <text evidence="1">The sequence shown here is derived from an EMBL/GenBank/DDBJ whole genome shotgun (WGS) entry which is preliminary data.</text>
</comment>
<dbReference type="InterPro" id="IPR042268">
    <property type="entry name" value="BamC_C"/>
</dbReference>
<accession>A0ABW9GCN4</accession>
<dbReference type="Proteomes" id="UP001629953">
    <property type="component" value="Unassembled WGS sequence"/>
</dbReference>
<dbReference type="RefSeq" id="WP_408624696.1">
    <property type="nucleotide sequence ID" value="NZ_JBEQCT010000008.1"/>
</dbReference>